<reference evidence="1" key="1">
    <citation type="submission" date="2014-09" db="EMBL/GenBank/DDBJ databases">
        <authorList>
            <person name="Magalhaes I.L.F."/>
            <person name="Oliveira U."/>
            <person name="Santos F.R."/>
            <person name="Vidigal T.H.D.A."/>
            <person name="Brescovit A.D."/>
            <person name="Santos A.J."/>
        </authorList>
    </citation>
    <scope>NUCLEOTIDE SEQUENCE</scope>
    <source>
        <tissue evidence="1">Shoot tissue taken approximately 20 cm above the soil surface</tissue>
    </source>
</reference>
<dbReference type="AlphaFoldDB" id="A0A0A9BFN1"/>
<protein>
    <submittedName>
        <fullName evidence="1">Uncharacterized protein</fullName>
    </submittedName>
</protein>
<name>A0A0A9BFN1_ARUDO</name>
<reference evidence="1" key="2">
    <citation type="journal article" date="2015" name="Data Brief">
        <title>Shoot transcriptome of the giant reed, Arundo donax.</title>
        <authorList>
            <person name="Barrero R.A."/>
            <person name="Guerrero F.D."/>
            <person name="Moolhuijzen P."/>
            <person name="Goolsby J.A."/>
            <person name="Tidwell J."/>
            <person name="Bellgard S.E."/>
            <person name="Bellgard M.I."/>
        </authorList>
    </citation>
    <scope>NUCLEOTIDE SEQUENCE</scope>
    <source>
        <tissue evidence="1">Shoot tissue taken approximately 20 cm above the soil surface</tissue>
    </source>
</reference>
<organism evidence="1">
    <name type="scientific">Arundo donax</name>
    <name type="common">Giant reed</name>
    <name type="synonym">Donax arundinaceus</name>
    <dbReference type="NCBI Taxonomy" id="35708"/>
    <lineage>
        <taxon>Eukaryota</taxon>
        <taxon>Viridiplantae</taxon>
        <taxon>Streptophyta</taxon>
        <taxon>Embryophyta</taxon>
        <taxon>Tracheophyta</taxon>
        <taxon>Spermatophyta</taxon>
        <taxon>Magnoliopsida</taxon>
        <taxon>Liliopsida</taxon>
        <taxon>Poales</taxon>
        <taxon>Poaceae</taxon>
        <taxon>PACMAD clade</taxon>
        <taxon>Arundinoideae</taxon>
        <taxon>Arundineae</taxon>
        <taxon>Arundo</taxon>
    </lineage>
</organism>
<proteinExistence type="predicted"/>
<accession>A0A0A9BFN1</accession>
<dbReference type="EMBL" id="GBRH01235784">
    <property type="protein sequence ID" value="JAD62111.1"/>
    <property type="molecule type" value="Transcribed_RNA"/>
</dbReference>
<sequence length="24" mass="2641">MSSTSINIHLPFVLDMISVGGCYR</sequence>
<evidence type="ECO:0000313" key="1">
    <source>
        <dbReference type="EMBL" id="JAD62111.1"/>
    </source>
</evidence>